<keyword evidence="4 9" id="KW-0479">Metal-binding</keyword>
<dbReference type="InterPro" id="IPR001604">
    <property type="entry name" value="Endo_G_ENPP1-like_dom"/>
</dbReference>
<dbReference type="Gene3D" id="3.40.570.10">
    <property type="entry name" value="Extracellular Endonuclease, subunit A"/>
    <property type="match status" value="1"/>
</dbReference>
<comment type="cofactor">
    <cofactor evidence="1 10">
        <name>Mg(2+)</name>
        <dbReference type="ChEBI" id="CHEBI:18420"/>
    </cofactor>
</comment>
<evidence type="ECO:0000256" key="2">
    <source>
        <dbReference type="ARBA" id="ARBA00010052"/>
    </source>
</evidence>
<proteinExistence type="inferred from homology"/>
<dbReference type="PROSITE" id="PS01070">
    <property type="entry name" value="NUCLEASE_NON_SPEC"/>
    <property type="match status" value="1"/>
</dbReference>
<dbReference type="Pfam" id="PF01223">
    <property type="entry name" value="Endonuclease_NS"/>
    <property type="match status" value="1"/>
</dbReference>
<reference evidence="14 15" key="1">
    <citation type="journal article" date="2009" name="J. Bacteriol.">
        <title>Complete genome sequence of Robiginitalea biformata HTCC2501.</title>
        <authorList>
            <person name="Oh H.M."/>
            <person name="Giovannoni S.J."/>
            <person name="Lee K."/>
            <person name="Ferriera S."/>
            <person name="Johnson J."/>
            <person name="Cho J.C."/>
        </authorList>
    </citation>
    <scope>NUCLEOTIDE SEQUENCE [LARGE SCALE GENOMIC DNA]</scope>
    <source>
        <strain evidence="15">ATCC BAA-864 / HTCC2501 / KCTC 12146</strain>
    </source>
</reference>
<keyword evidence="11" id="KW-0472">Membrane</keyword>
<comment type="similarity">
    <text evidence="2 10">Belongs to the DNA/RNA non-specific endonuclease family.</text>
</comment>
<dbReference type="EMBL" id="CP001712">
    <property type="protein sequence ID" value="EAR17011.1"/>
    <property type="molecule type" value="Genomic_DNA"/>
</dbReference>
<dbReference type="SMART" id="SM00892">
    <property type="entry name" value="Endonuclease_NS"/>
    <property type="match status" value="1"/>
</dbReference>
<evidence type="ECO:0000256" key="5">
    <source>
        <dbReference type="ARBA" id="ARBA00022759"/>
    </source>
</evidence>
<dbReference type="Proteomes" id="UP000009049">
    <property type="component" value="Chromosome"/>
</dbReference>
<evidence type="ECO:0000259" key="13">
    <source>
        <dbReference type="SMART" id="SM00892"/>
    </source>
</evidence>
<dbReference type="eggNOG" id="COG1864">
    <property type="taxonomic scope" value="Bacteria"/>
</dbReference>
<feature type="domain" description="DNA/RNA non-specific endonuclease/pyrophosphatase/phosphodiesterase" evidence="13">
    <location>
        <begin position="63"/>
        <end position="256"/>
    </location>
</feature>
<keyword evidence="15" id="KW-1185">Reference proteome</keyword>
<sequence length="273" mass="31410">MSLTQRQKNRLIYSGLMLLCLVGFWWFENFYTEDPYPSPPGSATAPAFREAWLPSGANGERIRHDHYLLEYAESYEQAAWVAYVLDPSHLTDDDRDRPYFVEDPEVSTHSADWRNYRGSGYDRGHLCPAGDRRYSLAAYNQTFYTSNISPQNREFNAGTWNELEMQVRRWCRRYGRLYVLTAGVLEPGLDRIGEEGVAVPRSFYKIVAREGSDGPVVVAFLMPNQPLEGPLQKFTVPVDRIEAITGLDFFQGLPPELQESLESRMGAKDWEFR</sequence>
<dbReference type="InterPro" id="IPR044929">
    <property type="entry name" value="DNA/RNA_non-sp_Endonuclease_sf"/>
</dbReference>
<evidence type="ECO:0000256" key="3">
    <source>
        <dbReference type="ARBA" id="ARBA00022722"/>
    </source>
</evidence>
<keyword evidence="5 10" id="KW-0255">Endonuclease</keyword>
<dbReference type="SUPFAM" id="SSF54060">
    <property type="entry name" value="His-Me finger endonucleases"/>
    <property type="match status" value="1"/>
</dbReference>
<dbReference type="GO" id="GO:0004521">
    <property type="term" value="F:RNA endonuclease activity"/>
    <property type="evidence" value="ECO:0007669"/>
    <property type="project" value="TreeGrafter"/>
</dbReference>
<dbReference type="RefSeq" id="WP_015753767.1">
    <property type="nucleotide sequence ID" value="NC_013222.1"/>
</dbReference>
<dbReference type="InterPro" id="IPR044925">
    <property type="entry name" value="His-Me_finger_sf"/>
</dbReference>
<dbReference type="AlphaFoldDB" id="A4CJA3"/>
<evidence type="ECO:0000256" key="6">
    <source>
        <dbReference type="ARBA" id="ARBA00022801"/>
    </source>
</evidence>
<dbReference type="PANTHER" id="PTHR13966:SF5">
    <property type="entry name" value="ENDONUCLEASE G, MITOCHONDRIAL"/>
    <property type="match status" value="1"/>
</dbReference>
<protein>
    <recommendedName>
        <fullName evidence="10">Endonuclease</fullName>
        <ecNumber evidence="10">3.1.30.-</ecNumber>
    </recommendedName>
</protein>
<dbReference type="HOGENOM" id="CLU_055174_2_0_10"/>
<feature type="transmembrane region" description="Helical" evidence="11">
    <location>
        <begin position="12"/>
        <end position="27"/>
    </location>
</feature>
<organism evidence="14 15">
    <name type="scientific">Robiginitalea biformata (strain ATCC BAA-864 / DSM 15991 / KCTC 12146 / HTCC2501)</name>
    <dbReference type="NCBI Taxonomy" id="313596"/>
    <lineage>
        <taxon>Bacteria</taxon>
        <taxon>Pseudomonadati</taxon>
        <taxon>Bacteroidota</taxon>
        <taxon>Flavobacteriia</taxon>
        <taxon>Flavobacteriales</taxon>
        <taxon>Flavobacteriaceae</taxon>
        <taxon>Robiginitalea</taxon>
    </lineage>
</organism>
<evidence type="ECO:0000256" key="10">
    <source>
        <dbReference type="RuleBase" id="RU366055"/>
    </source>
</evidence>
<dbReference type="GO" id="GO:0046872">
    <property type="term" value="F:metal ion binding"/>
    <property type="evidence" value="ECO:0007669"/>
    <property type="project" value="UniProtKB-KW"/>
</dbReference>
<evidence type="ECO:0000259" key="12">
    <source>
        <dbReference type="SMART" id="SM00477"/>
    </source>
</evidence>
<keyword evidence="11" id="KW-0812">Transmembrane</keyword>
<evidence type="ECO:0000256" key="1">
    <source>
        <dbReference type="ARBA" id="ARBA00001946"/>
    </source>
</evidence>
<evidence type="ECO:0000256" key="9">
    <source>
        <dbReference type="PIRSR" id="PIRSR640255-2"/>
    </source>
</evidence>
<dbReference type="SMART" id="SM00477">
    <property type="entry name" value="NUC"/>
    <property type="match status" value="1"/>
</dbReference>
<dbReference type="STRING" id="313596.RB2501_08915"/>
<evidence type="ECO:0000256" key="8">
    <source>
        <dbReference type="PIRSR" id="PIRSR640255-1"/>
    </source>
</evidence>
<evidence type="ECO:0000256" key="4">
    <source>
        <dbReference type="ARBA" id="ARBA00022723"/>
    </source>
</evidence>
<evidence type="ECO:0000256" key="7">
    <source>
        <dbReference type="ARBA" id="ARBA00022842"/>
    </source>
</evidence>
<evidence type="ECO:0000256" key="11">
    <source>
        <dbReference type="SAM" id="Phobius"/>
    </source>
</evidence>
<dbReference type="CDD" id="cd00091">
    <property type="entry name" value="NUC"/>
    <property type="match status" value="1"/>
</dbReference>
<name>A4CJA3_ROBBH</name>
<dbReference type="InterPro" id="IPR020821">
    <property type="entry name" value="ENPP1-3/EXOG-like_nuc-like"/>
</dbReference>
<dbReference type="KEGG" id="rbi:RB2501_08915"/>
<dbReference type="InterPro" id="IPR040255">
    <property type="entry name" value="Non-specific_endonuclease"/>
</dbReference>
<evidence type="ECO:0000313" key="15">
    <source>
        <dbReference type="Proteomes" id="UP000009049"/>
    </source>
</evidence>
<dbReference type="PANTHER" id="PTHR13966">
    <property type="entry name" value="ENDONUCLEASE RELATED"/>
    <property type="match status" value="1"/>
</dbReference>
<keyword evidence="11" id="KW-1133">Transmembrane helix</keyword>
<feature type="active site" description="Proton acceptor" evidence="8">
    <location>
        <position position="125"/>
    </location>
</feature>
<dbReference type="EC" id="3.1.30.-" evidence="10"/>
<dbReference type="GO" id="GO:0000014">
    <property type="term" value="F:single-stranded DNA endodeoxyribonuclease activity"/>
    <property type="evidence" value="ECO:0007669"/>
    <property type="project" value="TreeGrafter"/>
</dbReference>
<dbReference type="InterPro" id="IPR018524">
    <property type="entry name" value="DNA/RNA_endonuclease_AS"/>
</dbReference>
<feature type="binding site" evidence="9">
    <location>
        <position position="156"/>
    </location>
    <ligand>
        <name>Mg(2+)</name>
        <dbReference type="ChEBI" id="CHEBI:18420"/>
        <note>catalytic</note>
    </ligand>
</feature>
<accession>A4CJA3</accession>
<keyword evidence="3 10" id="KW-0540">Nuclease</keyword>
<feature type="domain" description="ENPP1-3/EXOG-like endonuclease/phosphodiesterase" evidence="12">
    <location>
        <begin position="64"/>
        <end position="256"/>
    </location>
</feature>
<gene>
    <name evidence="14" type="ordered locus">RB2501_08915</name>
</gene>
<keyword evidence="6 10" id="KW-0378">Hydrolase</keyword>
<evidence type="ECO:0000313" key="14">
    <source>
        <dbReference type="EMBL" id="EAR17011.1"/>
    </source>
</evidence>
<keyword evidence="7" id="KW-0460">Magnesium</keyword>
<dbReference type="GO" id="GO:0003676">
    <property type="term" value="F:nucleic acid binding"/>
    <property type="evidence" value="ECO:0007669"/>
    <property type="project" value="InterPro"/>
</dbReference>